<evidence type="ECO:0000256" key="5">
    <source>
        <dbReference type="ARBA" id="ARBA00022989"/>
    </source>
</evidence>
<keyword evidence="2" id="KW-1003">Cell membrane</keyword>
<keyword evidence="7 8" id="KW-0472">Membrane</keyword>
<reference evidence="10" key="1">
    <citation type="submission" date="2021-01" db="EMBL/GenBank/DDBJ databases">
        <title>Modified the classification status of verrucomicrobia.</title>
        <authorList>
            <person name="Feng X."/>
        </authorList>
    </citation>
    <scope>NUCLEOTIDE SEQUENCE</scope>
    <source>
        <strain evidence="10">KCTC 13126</strain>
    </source>
</reference>
<keyword evidence="6" id="KW-0051">Antiviral defense</keyword>
<proteinExistence type="predicted"/>
<dbReference type="EMBL" id="JAENIL010000016">
    <property type="protein sequence ID" value="MBK1877279.1"/>
    <property type="molecule type" value="Genomic_DNA"/>
</dbReference>
<dbReference type="GO" id="GO:0000166">
    <property type="term" value="F:nucleotide binding"/>
    <property type="evidence" value="ECO:0007669"/>
    <property type="project" value="UniProtKB-KW"/>
</dbReference>
<evidence type="ECO:0000259" key="9">
    <source>
        <dbReference type="Pfam" id="PF18967"/>
    </source>
</evidence>
<evidence type="ECO:0000256" key="1">
    <source>
        <dbReference type="ARBA" id="ARBA00004236"/>
    </source>
</evidence>
<protein>
    <recommendedName>
        <fullName evidence="9">Pycsar effector protein domain-containing protein</fullName>
    </recommendedName>
</protein>
<keyword evidence="5 8" id="KW-1133">Transmembrane helix</keyword>
<organism evidence="10 11">
    <name type="scientific">Pelagicoccus mobilis</name>
    <dbReference type="NCBI Taxonomy" id="415221"/>
    <lineage>
        <taxon>Bacteria</taxon>
        <taxon>Pseudomonadati</taxon>
        <taxon>Verrucomicrobiota</taxon>
        <taxon>Opitutia</taxon>
        <taxon>Puniceicoccales</taxon>
        <taxon>Pelagicoccaceae</taxon>
        <taxon>Pelagicoccus</taxon>
    </lineage>
</organism>
<evidence type="ECO:0000256" key="8">
    <source>
        <dbReference type="SAM" id="Phobius"/>
    </source>
</evidence>
<comment type="subcellular location">
    <subcellularLocation>
        <location evidence="1">Cell membrane</location>
    </subcellularLocation>
</comment>
<dbReference type="InterPro" id="IPR043760">
    <property type="entry name" value="PycTM_dom"/>
</dbReference>
<dbReference type="AlphaFoldDB" id="A0A934VR86"/>
<dbReference type="GO" id="GO:0051607">
    <property type="term" value="P:defense response to virus"/>
    <property type="evidence" value="ECO:0007669"/>
    <property type="project" value="UniProtKB-KW"/>
</dbReference>
<evidence type="ECO:0000256" key="4">
    <source>
        <dbReference type="ARBA" id="ARBA00022741"/>
    </source>
</evidence>
<evidence type="ECO:0000256" key="2">
    <source>
        <dbReference type="ARBA" id="ARBA00022475"/>
    </source>
</evidence>
<gene>
    <name evidence="10" type="ORF">JIN87_10390</name>
</gene>
<evidence type="ECO:0000313" key="10">
    <source>
        <dbReference type="EMBL" id="MBK1877279.1"/>
    </source>
</evidence>
<comment type="caution">
    <text evidence="10">The sequence shown here is derived from an EMBL/GenBank/DDBJ whole genome shotgun (WGS) entry which is preliminary data.</text>
</comment>
<evidence type="ECO:0000256" key="3">
    <source>
        <dbReference type="ARBA" id="ARBA00022692"/>
    </source>
</evidence>
<feature type="transmembrane region" description="Helical" evidence="8">
    <location>
        <begin position="157"/>
        <end position="178"/>
    </location>
</feature>
<dbReference type="RefSeq" id="WP_200355494.1">
    <property type="nucleotide sequence ID" value="NZ_JAENIL010000016.1"/>
</dbReference>
<dbReference type="Proteomes" id="UP000617628">
    <property type="component" value="Unassembled WGS sequence"/>
</dbReference>
<keyword evidence="4" id="KW-0547">Nucleotide-binding</keyword>
<name>A0A934VR86_9BACT</name>
<accession>A0A934VR86</accession>
<evidence type="ECO:0000256" key="6">
    <source>
        <dbReference type="ARBA" id="ARBA00023118"/>
    </source>
</evidence>
<dbReference type="Pfam" id="PF18967">
    <property type="entry name" value="PycTM"/>
    <property type="match status" value="1"/>
</dbReference>
<sequence>MSLQTLPGEKTAEAKNWPALLRGSVLSSAQSKHVQYISLADRRAQVIITINAFLIPLSLSGYDKPDIRLGILLFIFAASLSIVFAIVSLMPKRYQEDREGKANLLHFSGIWKYDEESYKEMMSSALESRNTITELMVSDIYHLSNDVLRPKFRWIRLSFYAFLVSLVFAVFGIAMPLVV</sequence>
<evidence type="ECO:0000313" key="11">
    <source>
        <dbReference type="Proteomes" id="UP000617628"/>
    </source>
</evidence>
<feature type="domain" description="Pycsar effector protein" evidence="9">
    <location>
        <begin position="29"/>
        <end position="175"/>
    </location>
</feature>
<keyword evidence="3 8" id="KW-0812">Transmembrane</keyword>
<dbReference type="GO" id="GO:0005886">
    <property type="term" value="C:plasma membrane"/>
    <property type="evidence" value="ECO:0007669"/>
    <property type="project" value="UniProtKB-SubCell"/>
</dbReference>
<keyword evidence="11" id="KW-1185">Reference proteome</keyword>
<evidence type="ECO:0000256" key="7">
    <source>
        <dbReference type="ARBA" id="ARBA00023136"/>
    </source>
</evidence>
<feature type="transmembrane region" description="Helical" evidence="8">
    <location>
        <begin position="68"/>
        <end position="89"/>
    </location>
</feature>